<dbReference type="Proteomes" id="UP001549164">
    <property type="component" value="Unassembled WGS sequence"/>
</dbReference>
<evidence type="ECO:0000313" key="3">
    <source>
        <dbReference type="EMBL" id="MET3598399.1"/>
    </source>
</evidence>
<evidence type="ECO:0000256" key="2">
    <source>
        <dbReference type="SAM" id="SignalP"/>
    </source>
</evidence>
<keyword evidence="4" id="KW-1185">Reference proteome</keyword>
<comment type="caution">
    <text evidence="3">The sequence shown here is derived from an EMBL/GenBank/DDBJ whole genome shotgun (WGS) entry which is preliminary data.</text>
</comment>
<name>A0ABV2I652_9HYPH</name>
<evidence type="ECO:0000256" key="1">
    <source>
        <dbReference type="ARBA" id="ARBA00006987"/>
    </source>
</evidence>
<dbReference type="InterPro" id="IPR005064">
    <property type="entry name" value="BUG"/>
</dbReference>
<dbReference type="PIRSF" id="PIRSF017082">
    <property type="entry name" value="YflP"/>
    <property type="match status" value="1"/>
</dbReference>
<evidence type="ECO:0000313" key="4">
    <source>
        <dbReference type="Proteomes" id="UP001549164"/>
    </source>
</evidence>
<feature type="chain" id="PRO_5047143677" evidence="2">
    <location>
        <begin position="26"/>
        <end position="326"/>
    </location>
</feature>
<gene>
    <name evidence="3" type="ORF">ABID12_000320</name>
</gene>
<sequence>MKRRTFIAAVATAAAALTSMSSVQAADYPSRPIQMIVPWGAGGGTDAVGRIIASVMQEDLGVPVNVVNRTGGSGVVGHSAIATAKPDGYTIGIATVEIGMLHWQGLTDMSYKDFDILGIVNQDPAGISVSSSSDFDTAAGLMEAIKSQPAGTFKASGTAQGGIWHIALAGLMLDQGLPADQVTWVPSKGSAPALTDMVAGGVDMVTSSLGEGEAMIRADRVKALATMSKDRLPTFPDVPTLKEAIGSDWTMAAWRGVFAPAGLPDDVNARLSEAVEKAYNSAEYKSFMEGRGQGMVWMSGQEAIDFVANSDASLGKVMKAAGLTAE</sequence>
<comment type="similarity">
    <text evidence="1">Belongs to the UPF0065 (bug) family.</text>
</comment>
<keyword evidence="2" id="KW-0732">Signal</keyword>
<dbReference type="InterPro" id="IPR042100">
    <property type="entry name" value="Bug_dom1"/>
</dbReference>
<reference evidence="3 4" key="1">
    <citation type="submission" date="2024-06" db="EMBL/GenBank/DDBJ databases">
        <title>Genomic Encyclopedia of Type Strains, Phase IV (KMG-IV): sequencing the most valuable type-strain genomes for metagenomic binning, comparative biology and taxonomic classification.</title>
        <authorList>
            <person name="Goeker M."/>
        </authorList>
    </citation>
    <scope>NUCLEOTIDE SEQUENCE [LARGE SCALE GENOMIC DNA]</scope>
    <source>
        <strain evidence="3 4">DSM 28102</strain>
    </source>
</reference>
<dbReference type="PANTHER" id="PTHR42928:SF5">
    <property type="entry name" value="BLR1237 PROTEIN"/>
    <property type="match status" value="1"/>
</dbReference>
<dbReference type="SUPFAM" id="SSF53850">
    <property type="entry name" value="Periplasmic binding protein-like II"/>
    <property type="match status" value="1"/>
</dbReference>
<dbReference type="CDD" id="cd07012">
    <property type="entry name" value="PBP2_Bug_TTT"/>
    <property type="match status" value="1"/>
</dbReference>
<keyword evidence="3" id="KW-0675">Receptor</keyword>
<dbReference type="RefSeq" id="WP_354432830.1">
    <property type="nucleotide sequence ID" value="NZ_JBEPLY010000001.1"/>
</dbReference>
<proteinExistence type="inferred from homology"/>
<dbReference type="Gene3D" id="3.40.190.150">
    <property type="entry name" value="Bordetella uptake gene, domain 1"/>
    <property type="match status" value="1"/>
</dbReference>
<dbReference type="EMBL" id="JBEPLY010000001">
    <property type="protein sequence ID" value="MET3598399.1"/>
    <property type="molecule type" value="Genomic_DNA"/>
</dbReference>
<dbReference type="Pfam" id="PF03401">
    <property type="entry name" value="TctC"/>
    <property type="match status" value="1"/>
</dbReference>
<organism evidence="3 4">
    <name type="scientific">Martelella mangrovi</name>
    <dbReference type="NCBI Taxonomy" id="1397477"/>
    <lineage>
        <taxon>Bacteria</taxon>
        <taxon>Pseudomonadati</taxon>
        <taxon>Pseudomonadota</taxon>
        <taxon>Alphaproteobacteria</taxon>
        <taxon>Hyphomicrobiales</taxon>
        <taxon>Aurantimonadaceae</taxon>
        <taxon>Martelella</taxon>
    </lineage>
</organism>
<feature type="signal peptide" evidence="2">
    <location>
        <begin position="1"/>
        <end position="25"/>
    </location>
</feature>
<accession>A0ABV2I652</accession>
<dbReference type="PANTHER" id="PTHR42928">
    <property type="entry name" value="TRICARBOXYLATE-BINDING PROTEIN"/>
    <property type="match status" value="1"/>
</dbReference>
<protein>
    <submittedName>
        <fullName evidence="3">Tripartite-type tricarboxylate transporter receptor subunit TctC</fullName>
    </submittedName>
</protein>
<dbReference type="Gene3D" id="3.40.190.10">
    <property type="entry name" value="Periplasmic binding protein-like II"/>
    <property type="match status" value="1"/>
</dbReference>